<evidence type="ECO:0000313" key="2">
    <source>
        <dbReference type="EMBL" id="RBO90444.1"/>
    </source>
</evidence>
<dbReference type="EMBL" id="QNRH01000013">
    <property type="protein sequence ID" value="RBO90444.1"/>
    <property type="molecule type" value="Genomic_DNA"/>
</dbReference>
<keyword evidence="3" id="KW-1185">Reference proteome</keyword>
<proteinExistence type="predicted"/>
<accession>A0A366DMB1</accession>
<sequence>MAHPHVTPAMEAMTWYGVDRFGVEHVSYGSWSSHSCQKPYLVSDRVPVATTMERLATAETKLRAAEYALAESQKRKSEVNKKLAASKARYLEVVLGIDEDYAPLPGAAMSGGLKGELRRLQEEVIHLRQVNANSLEADKYNRHYMAKLSECMEEAIKYIRGGFYTRVTSLRKLNALGEEMEGFKGWRDPS</sequence>
<evidence type="ECO:0000256" key="1">
    <source>
        <dbReference type="SAM" id="Coils"/>
    </source>
</evidence>
<feature type="coiled-coil region" evidence="1">
    <location>
        <begin position="55"/>
        <end position="89"/>
    </location>
</feature>
<comment type="caution">
    <text evidence="2">The sequence shown here is derived from an EMBL/GenBank/DDBJ whole genome shotgun (WGS) entry which is preliminary data.</text>
</comment>
<organism evidence="2 3">
    <name type="scientific">Pseudochrobactrum asaccharolyticum</name>
    <dbReference type="NCBI Taxonomy" id="354351"/>
    <lineage>
        <taxon>Bacteria</taxon>
        <taxon>Pseudomonadati</taxon>
        <taxon>Pseudomonadota</taxon>
        <taxon>Alphaproteobacteria</taxon>
        <taxon>Hyphomicrobiales</taxon>
        <taxon>Brucellaceae</taxon>
        <taxon>Pseudochrobactrum</taxon>
    </lineage>
</organism>
<protein>
    <submittedName>
        <fullName evidence="2">Uncharacterized protein</fullName>
    </submittedName>
</protein>
<dbReference type="Proteomes" id="UP000252893">
    <property type="component" value="Unassembled WGS sequence"/>
</dbReference>
<reference evidence="2 3" key="1">
    <citation type="submission" date="2018-06" db="EMBL/GenBank/DDBJ databases">
        <title>Genomic Encyclopedia of Type Strains, Phase IV (KMG-IV): sequencing the most valuable type-strain genomes for metagenomic binning, comparative biology and taxonomic classification.</title>
        <authorList>
            <person name="Goeker M."/>
        </authorList>
    </citation>
    <scope>NUCLEOTIDE SEQUENCE [LARGE SCALE GENOMIC DNA]</scope>
    <source>
        <strain evidence="2 3">DSM 25619</strain>
    </source>
</reference>
<evidence type="ECO:0000313" key="3">
    <source>
        <dbReference type="Proteomes" id="UP000252893"/>
    </source>
</evidence>
<gene>
    <name evidence="2" type="ORF">DFR47_1135</name>
</gene>
<name>A0A366DMB1_9HYPH</name>
<dbReference type="AlphaFoldDB" id="A0A366DMB1"/>
<keyword evidence="1" id="KW-0175">Coiled coil</keyword>
<dbReference type="RefSeq" id="WP_147245649.1">
    <property type="nucleotide sequence ID" value="NZ_JBHEEG010000005.1"/>
</dbReference>